<dbReference type="Proteomes" id="UP001152300">
    <property type="component" value="Unassembled WGS sequence"/>
</dbReference>
<keyword evidence="3" id="KW-1185">Reference proteome</keyword>
<organism evidence="2 3">
    <name type="scientific">Sclerotinia nivalis</name>
    <dbReference type="NCBI Taxonomy" id="352851"/>
    <lineage>
        <taxon>Eukaryota</taxon>
        <taxon>Fungi</taxon>
        <taxon>Dikarya</taxon>
        <taxon>Ascomycota</taxon>
        <taxon>Pezizomycotina</taxon>
        <taxon>Leotiomycetes</taxon>
        <taxon>Helotiales</taxon>
        <taxon>Sclerotiniaceae</taxon>
        <taxon>Sclerotinia</taxon>
    </lineage>
</organism>
<proteinExistence type="predicted"/>
<protein>
    <recommendedName>
        <fullName evidence="4">DUF1742-domain-containing protein</fullName>
    </recommendedName>
</protein>
<dbReference type="PANTHER" id="PTHR28218:SF1">
    <property type="entry name" value="VPS4-ASSOCIATED PROTEIN 1"/>
    <property type="match status" value="1"/>
</dbReference>
<dbReference type="AlphaFoldDB" id="A0A9X0DEW2"/>
<evidence type="ECO:0000256" key="1">
    <source>
        <dbReference type="SAM" id="MobiDB-lite"/>
    </source>
</evidence>
<name>A0A9X0DEW2_9HELO</name>
<accession>A0A9X0DEW2</accession>
<feature type="compositionally biased region" description="Polar residues" evidence="1">
    <location>
        <begin position="125"/>
        <end position="134"/>
    </location>
</feature>
<dbReference type="Pfam" id="PF08432">
    <property type="entry name" value="Vfa1"/>
    <property type="match status" value="1"/>
</dbReference>
<gene>
    <name evidence="2" type="ORF">OCU04_011585</name>
</gene>
<evidence type="ECO:0000313" key="3">
    <source>
        <dbReference type="Proteomes" id="UP001152300"/>
    </source>
</evidence>
<dbReference type="GO" id="GO:0007034">
    <property type="term" value="P:vacuolar transport"/>
    <property type="evidence" value="ECO:0007669"/>
    <property type="project" value="TreeGrafter"/>
</dbReference>
<reference evidence="2" key="1">
    <citation type="submission" date="2022-11" db="EMBL/GenBank/DDBJ databases">
        <title>Genome Resource of Sclerotinia nivalis Strain SnTB1, a Plant Pathogen Isolated from American Ginseng.</title>
        <authorList>
            <person name="Fan S."/>
        </authorList>
    </citation>
    <scope>NUCLEOTIDE SEQUENCE</scope>
    <source>
        <strain evidence="2">SnTB1</strain>
    </source>
</reference>
<comment type="caution">
    <text evidence="2">The sequence shown here is derived from an EMBL/GenBank/DDBJ whole genome shotgun (WGS) entry which is preliminary data.</text>
</comment>
<feature type="region of interest" description="Disordered" evidence="1">
    <location>
        <begin position="82"/>
        <end position="183"/>
    </location>
</feature>
<dbReference type="InterPro" id="IPR013640">
    <property type="entry name" value="Vfa1"/>
</dbReference>
<dbReference type="EMBL" id="JAPEIS010000014">
    <property type="protein sequence ID" value="KAJ8059970.1"/>
    <property type="molecule type" value="Genomic_DNA"/>
</dbReference>
<evidence type="ECO:0008006" key="4">
    <source>
        <dbReference type="Google" id="ProtNLM"/>
    </source>
</evidence>
<evidence type="ECO:0000313" key="2">
    <source>
        <dbReference type="EMBL" id="KAJ8059970.1"/>
    </source>
</evidence>
<dbReference type="PANTHER" id="PTHR28218">
    <property type="entry name" value="VPS4-ASSOCIATED PROTEIN 1"/>
    <property type="match status" value="1"/>
</dbReference>
<feature type="compositionally biased region" description="Basic and acidic residues" evidence="1">
    <location>
        <begin position="152"/>
        <end position="169"/>
    </location>
</feature>
<dbReference type="GO" id="GO:0005768">
    <property type="term" value="C:endosome"/>
    <property type="evidence" value="ECO:0007669"/>
    <property type="project" value="TreeGrafter"/>
</dbReference>
<sequence length="183" mass="21069">MASFPNIWTHRKVADTASKPCEICYKPSASVLITPENKDFFYVCPSHLKDRGFATPIIDEAAIAAKKKKELDDEIERVKQEFEEKQKKKKEKETSKKDDKEKDSKDKNNEGKADEKKTDEKKSDTPASSAQISTPGEEPRVFSLKKTFYQQRLDKKKQAEIARRNRERLQNPNLFPQVPKGLP</sequence>
<dbReference type="OrthoDB" id="2158714at2759"/>
<feature type="compositionally biased region" description="Basic and acidic residues" evidence="1">
    <location>
        <begin position="82"/>
        <end position="124"/>
    </location>
</feature>